<evidence type="ECO:0000313" key="2">
    <source>
        <dbReference type="EMBL" id="TFK33159.1"/>
    </source>
</evidence>
<gene>
    <name evidence="2" type="ORF">BDQ12DRAFT_658357</name>
</gene>
<dbReference type="Pfam" id="PF12937">
    <property type="entry name" value="F-box-like"/>
    <property type="match status" value="1"/>
</dbReference>
<dbReference type="AlphaFoldDB" id="A0A5C3LJ58"/>
<accession>A0A5C3LJ58</accession>
<evidence type="ECO:0000313" key="3">
    <source>
        <dbReference type="Proteomes" id="UP000308652"/>
    </source>
</evidence>
<proteinExistence type="predicted"/>
<dbReference type="EMBL" id="ML213654">
    <property type="protein sequence ID" value="TFK33159.1"/>
    <property type="molecule type" value="Genomic_DNA"/>
</dbReference>
<reference evidence="2 3" key="1">
    <citation type="journal article" date="2019" name="Nat. Ecol. Evol.">
        <title>Megaphylogeny resolves global patterns of mushroom evolution.</title>
        <authorList>
            <person name="Varga T."/>
            <person name="Krizsan K."/>
            <person name="Foldi C."/>
            <person name="Dima B."/>
            <person name="Sanchez-Garcia M."/>
            <person name="Sanchez-Ramirez S."/>
            <person name="Szollosi G.J."/>
            <person name="Szarkandi J.G."/>
            <person name="Papp V."/>
            <person name="Albert L."/>
            <person name="Andreopoulos W."/>
            <person name="Angelini C."/>
            <person name="Antonin V."/>
            <person name="Barry K.W."/>
            <person name="Bougher N.L."/>
            <person name="Buchanan P."/>
            <person name="Buyck B."/>
            <person name="Bense V."/>
            <person name="Catcheside P."/>
            <person name="Chovatia M."/>
            <person name="Cooper J."/>
            <person name="Damon W."/>
            <person name="Desjardin D."/>
            <person name="Finy P."/>
            <person name="Geml J."/>
            <person name="Haridas S."/>
            <person name="Hughes K."/>
            <person name="Justo A."/>
            <person name="Karasinski D."/>
            <person name="Kautmanova I."/>
            <person name="Kiss B."/>
            <person name="Kocsube S."/>
            <person name="Kotiranta H."/>
            <person name="LaButti K.M."/>
            <person name="Lechner B.E."/>
            <person name="Liimatainen K."/>
            <person name="Lipzen A."/>
            <person name="Lukacs Z."/>
            <person name="Mihaltcheva S."/>
            <person name="Morgado L.N."/>
            <person name="Niskanen T."/>
            <person name="Noordeloos M.E."/>
            <person name="Ohm R.A."/>
            <person name="Ortiz-Santana B."/>
            <person name="Ovrebo C."/>
            <person name="Racz N."/>
            <person name="Riley R."/>
            <person name="Savchenko A."/>
            <person name="Shiryaev A."/>
            <person name="Soop K."/>
            <person name="Spirin V."/>
            <person name="Szebenyi C."/>
            <person name="Tomsovsky M."/>
            <person name="Tulloss R.E."/>
            <person name="Uehling J."/>
            <person name="Grigoriev I.V."/>
            <person name="Vagvolgyi C."/>
            <person name="Papp T."/>
            <person name="Martin F.M."/>
            <person name="Miettinen O."/>
            <person name="Hibbett D.S."/>
            <person name="Nagy L.G."/>
        </authorList>
    </citation>
    <scope>NUCLEOTIDE SEQUENCE [LARGE SCALE GENOMIC DNA]</scope>
    <source>
        <strain evidence="2 3">CBS 166.37</strain>
    </source>
</reference>
<evidence type="ECO:0000259" key="1">
    <source>
        <dbReference type="Pfam" id="PF12937"/>
    </source>
</evidence>
<feature type="domain" description="F-box" evidence="1">
    <location>
        <begin position="41"/>
        <end position="96"/>
    </location>
</feature>
<dbReference type="Gene3D" id="1.20.1280.50">
    <property type="match status" value="1"/>
</dbReference>
<organism evidence="2 3">
    <name type="scientific">Crucibulum laeve</name>
    <dbReference type="NCBI Taxonomy" id="68775"/>
    <lineage>
        <taxon>Eukaryota</taxon>
        <taxon>Fungi</taxon>
        <taxon>Dikarya</taxon>
        <taxon>Basidiomycota</taxon>
        <taxon>Agaricomycotina</taxon>
        <taxon>Agaricomycetes</taxon>
        <taxon>Agaricomycetidae</taxon>
        <taxon>Agaricales</taxon>
        <taxon>Agaricineae</taxon>
        <taxon>Nidulariaceae</taxon>
        <taxon>Crucibulum</taxon>
    </lineage>
</organism>
<feature type="non-terminal residue" evidence="2">
    <location>
        <position position="250"/>
    </location>
</feature>
<sequence>MTTTMTITSEVHNFFIAQLPRVVSGARRLYGSFSRRSYSSIERLPNELLVSIFQMVVQGKHNRCHATFSPLTVSHVCCRWRHLALITGSLWTSLTLTYPASAPQLSRTATWLYRSRSYPLDIFLDFRDPFWDWQELSHSFGWQEMEGIMRILLVHVQRWRSFELLVDTWSPIFTFLWYTRRVQSAPLLETLSLSRCNAYLASKGQIFQPAALRQPMPLFGGLLFDRLQDVFLVGVHLDWSNSSLRNLSEL</sequence>
<protein>
    <recommendedName>
        <fullName evidence="1">F-box domain-containing protein</fullName>
    </recommendedName>
</protein>
<dbReference type="InterPro" id="IPR001810">
    <property type="entry name" value="F-box_dom"/>
</dbReference>
<dbReference type="OrthoDB" id="3252356at2759"/>
<dbReference type="STRING" id="68775.A0A5C3LJ58"/>
<keyword evidence="3" id="KW-1185">Reference proteome</keyword>
<dbReference type="Proteomes" id="UP000308652">
    <property type="component" value="Unassembled WGS sequence"/>
</dbReference>
<name>A0A5C3LJ58_9AGAR</name>